<dbReference type="SUPFAM" id="SSF56300">
    <property type="entry name" value="Metallo-dependent phosphatases"/>
    <property type="match status" value="1"/>
</dbReference>
<dbReference type="EMBL" id="AYJU01000016">
    <property type="protein sequence ID" value="EST54240.1"/>
    <property type="molecule type" value="Genomic_DNA"/>
</dbReference>
<dbReference type="CDD" id="cd00840">
    <property type="entry name" value="MPP_Mre11_N"/>
    <property type="match status" value="1"/>
</dbReference>
<evidence type="ECO:0000256" key="2">
    <source>
        <dbReference type="ARBA" id="ARBA00011322"/>
    </source>
</evidence>
<evidence type="ECO:0000256" key="6">
    <source>
        <dbReference type="ARBA" id="ARBA00022839"/>
    </source>
</evidence>
<dbReference type="InterPro" id="IPR004843">
    <property type="entry name" value="Calcineurin-like_PHP"/>
</dbReference>
<evidence type="ECO:0000259" key="10">
    <source>
        <dbReference type="Pfam" id="PF12320"/>
    </source>
</evidence>
<evidence type="ECO:0000256" key="1">
    <source>
        <dbReference type="ARBA" id="ARBA00010555"/>
    </source>
</evidence>
<evidence type="ECO:0000256" key="7">
    <source>
        <dbReference type="ARBA" id="ARBA00023172"/>
    </source>
</evidence>
<feature type="domain" description="Nuclease SbcCD subunit D C-terminal" evidence="10">
    <location>
        <begin position="289"/>
        <end position="374"/>
    </location>
</feature>
<dbReference type="InterPro" id="IPR026843">
    <property type="entry name" value="SbcD_C"/>
</dbReference>
<dbReference type="Gene3D" id="3.60.21.10">
    <property type="match status" value="1"/>
</dbReference>
<evidence type="ECO:0000256" key="4">
    <source>
        <dbReference type="ARBA" id="ARBA00022722"/>
    </source>
</evidence>
<comment type="subunit">
    <text evidence="2 8">Heterodimer of SbcC and SbcD.</text>
</comment>
<comment type="caution">
    <text evidence="11">The sequence shown here is derived from an EMBL/GenBank/DDBJ whole genome shotgun (WGS) entry which is preliminary data.</text>
</comment>
<dbReference type="Proteomes" id="UP000017973">
    <property type="component" value="Unassembled WGS sequence"/>
</dbReference>
<dbReference type="PATRIC" id="fig|1408254.3.peg.2541"/>
<dbReference type="eggNOG" id="COG0420">
    <property type="taxonomic scope" value="Bacteria"/>
</dbReference>
<dbReference type="Pfam" id="PF12320">
    <property type="entry name" value="SbcD_C"/>
    <property type="match status" value="1"/>
</dbReference>
<keyword evidence="8" id="KW-0235">DNA replication</keyword>
<keyword evidence="8" id="KW-0255">Endonuclease</keyword>
<evidence type="ECO:0000313" key="11">
    <source>
        <dbReference type="EMBL" id="EST54240.1"/>
    </source>
</evidence>
<keyword evidence="6 8" id="KW-0269">Exonuclease</keyword>
<dbReference type="InterPro" id="IPR050535">
    <property type="entry name" value="DNA_Repair-Maintenance_Comp"/>
</dbReference>
<name>V6M8N7_9BACL</name>
<evidence type="ECO:0000313" key="12">
    <source>
        <dbReference type="Proteomes" id="UP000017973"/>
    </source>
</evidence>
<keyword evidence="5 8" id="KW-0378">Hydrolase</keyword>
<dbReference type="InterPro" id="IPR029052">
    <property type="entry name" value="Metallo-depent_PP-like"/>
</dbReference>
<feature type="domain" description="Calcineurin-like phosphoesterase" evidence="9">
    <location>
        <begin position="18"/>
        <end position="239"/>
    </location>
</feature>
<proteinExistence type="inferred from homology"/>
<dbReference type="InterPro" id="IPR041796">
    <property type="entry name" value="Mre11_N"/>
</dbReference>
<dbReference type="HOGENOM" id="CLU_038045_0_1_9"/>
<dbReference type="GO" id="GO:0004519">
    <property type="term" value="F:endonuclease activity"/>
    <property type="evidence" value="ECO:0007669"/>
    <property type="project" value="UniProtKB-KW"/>
</dbReference>
<comment type="similarity">
    <text evidence="1 8">Belongs to the SbcD family.</text>
</comment>
<organism evidence="11 12">
    <name type="scientific">Brevibacillus panacihumi W25</name>
    <dbReference type="NCBI Taxonomy" id="1408254"/>
    <lineage>
        <taxon>Bacteria</taxon>
        <taxon>Bacillati</taxon>
        <taxon>Bacillota</taxon>
        <taxon>Bacilli</taxon>
        <taxon>Bacillales</taxon>
        <taxon>Paenibacillaceae</taxon>
        <taxon>Brevibacillus</taxon>
    </lineage>
</organism>
<dbReference type="GO" id="GO:0006260">
    <property type="term" value="P:DNA replication"/>
    <property type="evidence" value="ECO:0007669"/>
    <property type="project" value="UniProtKB-KW"/>
</dbReference>
<sequence>MTGVNTVKNEQKGKSDAMKIFHTADWHLGKLVQGVYMTEDQQYILDQFIKDVEAKRPDVIVIAGDLYDRAVPPTEAVQLLDRVLETLVLHLEIPVLAVAGNHDSPSRLDFGSSMLKASGLHIAGELIYPFEPVVLHDEHGEVHFHLIPYAEPGKVRYLLRDDTIKTHNDAMCKITETIKASMNPNARHVFVGHAFVTPGGEAQNNTSDSERPLSIGGAEHVSAKHFNGFHYTALGHLHQAHHVGNETIRYAGSPLKYSISEEHHNKGYLVVELNGDGNVTIEKRDLTPRRDMRTVEGLIADIEKHPINEDYVFVRLLDEVLVLSAMERVRSVYPNAMHVERKMAVAGLLGETLAVDGRAQMDELSLFKAFYKEVKGTELSPETEKLFIETIEEIFKKAGERDETVEAYDDCVRAV</sequence>
<evidence type="ECO:0000256" key="3">
    <source>
        <dbReference type="ARBA" id="ARBA00013365"/>
    </source>
</evidence>
<dbReference type="GO" id="GO:0008408">
    <property type="term" value="F:3'-5' exonuclease activity"/>
    <property type="evidence" value="ECO:0007669"/>
    <property type="project" value="InterPro"/>
</dbReference>
<dbReference type="InterPro" id="IPR004593">
    <property type="entry name" value="SbcD"/>
</dbReference>
<keyword evidence="7 8" id="KW-0233">DNA recombination</keyword>
<reference evidence="11 12" key="1">
    <citation type="journal article" date="2014" name="Genome Announc.">
        <title>Draft Genome Sequence of Brevibacillus panacihumi Strain W25, a Halotolerant Hydrocarbon-Degrading Bacterium.</title>
        <authorList>
            <person name="Wang X."/>
            <person name="Jin D."/>
            <person name="Zhou L."/>
            <person name="Wu L."/>
            <person name="An W."/>
            <person name="Chen Y."/>
            <person name="Zhao L."/>
        </authorList>
    </citation>
    <scope>NUCLEOTIDE SEQUENCE [LARGE SCALE GENOMIC DNA]</scope>
    <source>
        <strain evidence="11 12">W25</strain>
    </source>
</reference>
<evidence type="ECO:0000259" key="9">
    <source>
        <dbReference type="Pfam" id="PF00149"/>
    </source>
</evidence>
<keyword evidence="4 8" id="KW-0540">Nuclease</keyword>
<dbReference type="Pfam" id="PF00149">
    <property type="entry name" value="Metallophos"/>
    <property type="match status" value="1"/>
</dbReference>
<dbReference type="STRING" id="1408254.T458_12850"/>
<dbReference type="GO" id="GO:0006310">
    <property type="term" value="P:DNA recombination"/>
    <property type="evidence" value="ECO:0007669"/>
    <property type="project" value="UniProtKB-KW"/>
</dbReference>
<dbReference type="PANTHER" id="PTHR30337:SF0">
    <property type="entry name" value="NUCLEASE SBCCD SUBUNIT D"/>
    <property type="match status" value="1"/>
</dbReference>
<accession>V6M8N7</accession>
<dbReference type="NCBIfam" id="TIGR00619">
    <property type="entry name" value="sbcd"/>
    <property type="match status" value="1"/>
</dbReference>
<evidence type="ECO:0000256" key="5">
    <source>
        <dbReference type="ARBA" id="ARBA00022801"/>
    </source>
</evidence>
<dbReference type="PANTHER" id="PTHR30337">
    <property type="entry name" value="COMPONENT OF ATP-DEPENDENT DSDNA EXONUCLEASE"/>
    <property type="match status" value="1"/>
</dbReference>
<evidence type="ECO:0000256" key="8">
    <source>
        <dbReference type="RuleBase" id="RU363069"/>
    </source>
</evidence>
<dbReference type="AlphaFoldDB" id="V6M8N7"/>
<comment type="function">
    <text evidence="8">SbcCD cleaves DNA hairpin structures. These structures can inhibit DNA replication and are intermediates in certain DNA recombination reactions. The complex acts as a 3'-&gt;5' double strand exonuclease that can open hairpins. It also has a 5' single-strand endonuclease activity.</text>
</comment>
<keyword evidence="12" id="KW-1185">Reference proteome</keyword>
<gene>
    <name evidence="8" type="primary">sbcD</name>
    <name evidence="11" type="ORF">T458_12850</name>
</gene>
<protein>
    <recommendedName>
        <fullName evidence="3 8">Nuclease SbcCD subunit D</fullName>
    </recommendedName>
</protein>